<dbReference type="InterPro" id="IPR008271">
    <property type="entry name" value="Ser/Thr_kinase_AS"/>
</dbReference>
<name>A0ABM0GT23_SACKO</name>
<protein>
    <submittedName>
        <fullName evidence="9">CBL-interacting protein kinase 20-like</fullName>
    </submittedName>
</protein>
<dbReference type="SMART" id="SM00220">
    <property type="entry name" value="S_TKc"/>
    <property type="match status" value="1"/>
</dbReference>
<proteinExistence type="predicted"/>
<dbReference type="PANTHER" id="PTHR24345:SF0">
    <property type="entry name" value="CELL CYCLE SERINE_THREONINE-PROTEIN KINASE CDC5_MSD2"/>
    <property type="match status" value="1"/>
</dbReference>
<dbReference type="InterPro" id="IPR000719">
    <property type="entry name" value="Prot_kinase_dom"/>
</dbReference>
<keyword evidence="8" id="KW-1185">Reference proteome</keyword>
<keyword evidence="3" id="KW-0547">Nucleotide-binding</keyword>
<dbReference type="CDD" id="cd00180">
    <property type="entry name" value="PKc"/>
    <property type="match status" value="1"/>
</dbReference>
<evidence type="ECO:0000256" key="6">
    <source>
        <dbReference type="SAM" id="MobiDB-lite"/>
    </source>
</evidence>
<evidence type="ECO:0000256" key="5">
    <source>
        <dbReference type="ARBA" id="ARBA00022840"/>
    </source>
</evidence>
<evidence type="ECO:0000256" key="1">
    <source>
        <dbReference type="ARBA" id="ARBA00022527"/>
    </source>
</evidence>
<feature type="domain" description="Protein kinase" evidence="7">
    <location>
        <begin position="29"/>
        <end position="309"/>
    </location>
</feature>
<dbReference type="SUPFAM" id="SSF56112">
    <property type="entry name" value="Protein kinase-like (PK-like)"/>
    <property type="match status" value="1"/>
</dbReference>
<dbReference type="Gene3D" id="1.10.510.10">
    <property type="entry name" value="Transferase(Phosphotransferase) domain 1"/>
    <property type="match status" value="1"/>
</dbReference>
<evidence type="ECO:0000313" key="8">
    <source>
        <dbReference type="Proteomes" id="UP000694865"/>
    </source>
</evidence>
<evidence type="ECO:0000256" key="4">
    <source>
        <dbReference type="ARBA" id="ARBA00022777"/>
    </source>
</evidence>
<dbReference type="InterPro" id="IPR011009">
    <property type="entry name" value="Kinase-like_dom_sf"/>
</dbReference>
<dbReference type="Pfam" id="PF00069">
    <property type="entry name" value="Pkinase"/>
    <property type="match status" value="1"/>
</dbReference>
<evidence type="ECO:0000313" key="9">
    <source>
        <dbReference type="RefSeq" id="XP_002736751.1"/>
    </source>
</evidence>
<organism evidence="8 9">
    <name type="scientific">Saccoglossus kowalevskii</name>
    <name type="common">Acorn worm</name>
    <dbReference type="NCBI Taxonomy" id="10224"/>
    <lineage>
        <taxon>Eukaryota</taxon>
        <taxon>Metazoa</taxon>
        <taxon>Hemichordata</taxon>
        <taxon>Enteropneusta</taxon>
        <taxon>Harrimaniidae</taxon>
        <taxon>Saccoglossus</taxon>
    </lineage>
</organism>
<dbReference type="Proteomes" id="UP000694865">
    <property type="component" value="Unplaced"/>
</dbReference>
<sequence>MKKIQLQTIIEGLLTKYECPIYQLQPNDIWLGDQLSNGGQSKVCEAVVKVGGEEMHAVIKIIKDDEELEYAVQEIDLLCECQELLNSVVKILGLTIVPDEDENGKRTYRLGIVLERGDHDLATHLERYTGSHSVEVVLEIFYSVVQMVQSLHSQGIAHRDLKLENILVKGEQLKILDLGLATKTERYYEAEMHTICGTKGYDAPEICLGEMDGETVYEPKSVDFFSLGVMLFSMLLDRTKHSLKKCQKAISHATKRLDIDRVIDKCVRDKLICGDHPELIDLIRNLIDPDPYRRLTNARVLLNKLQKIMRNITTGNNAESDYLTAPVPSRLRTGKENEINCPQALKAFAANYRPSRPKRLQERNRSRSPKNSGKGSKQFTFCSGDYLGKRPERCTRKHSWA</sequence>
<reference evidence="9" key="1">
    <citation type="submission" date="2025-08" db="UniProtKB">
        <authorList>
            <consortium name="RefSeq"/>
        </authorList>
    </citation>
    <scope>IDENTIFICATION</scope>
    <source>
        <tissue evidence="9">Testes</tissue>
    </source>
</reference>
<evidence type="ECO:0000256" key="2">
    <source>
        <dbReference type="ARBA" id="ARBA00022679"/>
    </source>
</evidence>
<feature type="compositionally biased region" description="Polar residues" evidence="6">
    <location>
        <begin position="369"/>
        <end position="381"/>
    </location>
</feature>
<accession>A0ABM0GT23</accession>
<dbReference type="PROSITE" id="PS00108">
    <property type="entry name" value="PROTEIN_KINASE_ST"/>
    <property type="match status" value="1"/>
</dbReference>
<keyword evidence="2" id="KW-0808">Transferase</keyword>
<dbReference type="RefSeq" id="XP_002736751.1">
    <property type="nucleotide sequence ID" value="XM_002736705.2"/>
</dbReference>
<keyword evidence="5" id="KW-0067">ATP-binding</keyword>
<dbReference type="GeneID" id="100371878"/>
<dbReference type="PANTHER" id="PTHR24345">
    <property type="entry name" value="SERINE/THREONINE-PROTEIN KINASE PLK"/>
    <property type="match status" value="1"/>
</dbReference>
<dbReference type="PROSITE" id="PS50011">
    <property type="entry name" value="PROTEIN_KINASE_DOM"/>
    <property type="match status" value="1"/>
</dbReference>
<evidence type="ECO:0000256" key="3">
    <source>
        <dbReference type="ARBA" id="ARBA00022741"/>
    </source>
</evidence>
<keyword evidence="1" id="KW-0723">Serine/threonine-protein kinase</keyword>
<keyword evidence="4" id="KW-0418">Kinase</keyword>
<gene>
    <name evidence="9" type="primary">LOC100371878</name>
</gene>
<feature type="region of interest" description="Disordered" evidence="6">
    <location>
        <begin position="352"/>
        <end position="384"/>
    </location>
</feature>
<evidence type="ECO:0000259" key="7">
    <source>
        <dbReference type="PROSITE" id="PS50011"/>
    </source>
</evidence>